<feature type="non-terminal residue" evidence="2">
    <location>
        <position position="1"/>
    </location>
</feature>
<evidence type="ECO:0000313" key="2">
    <source>
        <dbReference type="EMBL" id="MFD1052062.1"/>
    </source>
</evidence>
<organism evidence="2 3">
    <name type="scientific">Kibdelosporangium lantanae</name>
    <dbReference type="NCBI Taxonomy" id="1497396"/>
    <lineage>
        <taxon>Bacteria</taxon>
        <taxon>Bacillati</taxon>
        <taxon>Actinomycetota</taxon>
        <taxon>Actinomycetes</taxon>
        <taxon>Pseudonocardiales</taxon>
        <taxon>Pseudonocardiaceae</taxon>
        <taxon>Kibdelosporangium</taxon>
    </lineage>
</organism>
<evidence type="ECO:0000313" key="3">
    <source>
        <dbReference type="Proteomes" id="UP001597045"/>
    </source>
</evidence>
<sequence length="188" mass="21142">SQPAAPESNTEVRASADAFQHPQYEQIHQMTQDYFNGVNQHDYNMFKSTLTAQRIGAMPASKFNSDFRSSHDTDIQIYRIEAAPEGRLRMMLGFTSTQDLADAPPTPPPEHTEAPPAPASEHRSFTDAPPKLHRRLHPVRDLARPPCTTPNTERTGPPRKFRKPHPSPCERTVRTESAHGPARHRDGH</sequence>
<evidence type="ECO:0000256" key="1">
    <source>
        <dbReference type="SAM" id="MobiDB-lite"/>
    </source>
</evidence>
<accession>A0ABW3MP91</accession>
<name>A0ABW3MP91_9PSEU</name>
<comment type="caution">
    <text evidence="2">The sequence shown here is derived from an EMBL/GenBank/DDBJ whole genome shotgun (WGS) entry which is preliminary data.</text>
</comment>
<reference evidence="3" key="1">
    <citation type="journal article" date="2019" name="Int. J. Syst. Evol. Microbiol.">
        <title>The Global Catalogue of Microorganisms (GCM) 10K type strain sequencing project: providing services to taxonomists for standard genome sequencing and annotation.</title>
        <authorList>
            <consortium name="The Broad Institute Genomics Platform"/>
            <consortium name="The Broad Institute Genome Sequencing Center for Infectious Disease"/>
            <person name="Wu L."/>
            <person name="Ma J."/>
        </authorList>
    </citation>
    <scope>NUCLEOTIDE SEQUENCE [LARGE SCALE GENOMIC DNA]</scope>
    <source>
        <strain evidence="3">JCM 31486</strain>
    </source>
</reference>
<feature type="non-terminal residue" evidence="2">
    <location>
        <position position="188"/>
    </location>
</feature>
<feature type="region of interest" description="Disordered" evidence="1">
    <location>
        <begin position="97"/>
        <end position="188"/>
    </location>
</feature>
<dbReference type="Proteomes" id="UP001597045">
    <property type="component" value="Unassembled WGS sequence"/>
</dbReference>
<gene>
    <name evidence="2" type="ORF">ACFQ1S_44075</name>
</gene>
<dbReference type="EMBL" id="JBHTIS010004098">
    <property type="protein sequence ID" value="MFD1052062.1"/>
    <property type="molecule type" value="Genomic_DNA"/>
</dbReference>
<protein>
    <submittedName>
        <fullName evidence="2">Uncharacterized protein</fullName>
    </submittedName>
</protein>
<keyword evidence="3" id="KW-1185">Reference proteome</keyword>
<proteinExistence type="predicted"/>